<evidence type="ECO:0000313" key="2">
    <source>
        <dbReference type="EMBL" id="OAG68192.1"/>
    </source>
</evidence>
<evidence type="ECO:0000256" key="1">
    <source>
        <dbReference type="SAM" id="MobiDB-lite"/>
    </source>
</evidence>
<dbReference type="AlphaFoldDB" id="A0A1A9MDH8"/>
<dbReference type="Proteomes" id="UP000077659">
    <property type="component" value="Unassembled WGS sequence"/>
</dbReference>
<feature type="compositionally biased region" description="Polar residues" evidence="1">
    <location>
        <begin position="78"/>
        <end position="90"/>
    </location>
</feature>
<comment type="caution">
    <text evidence="2">The sequence shown here is derived from an EMBL/GenBank/DDBJ whole genome shotgun (WGS) entry which is preliminary data.</text>
</comment>
<dbReference type="EMBL" id="LXNG01000011">
    <property type="protein sequence ID" value="OAG68192.1"/>
    <property type="molecule type" value="Genomic_DNA"/>
</dbReference>
<proteinExistence type="predicted"/>
<sequence>MAYMQKCLLAALTQLMVMRLRRLAKAHARHRPCQTHALHLEGLSGAADQAKVGDKAAAFGDRPFFDSVDQDQGALPATNPQTSEDSKISSAQACQMLPMAEAAVDRLRHFDGCG</sequence>
<gene>
    <name evidence="2" type="ORF">A7D17_15135</name>
</gene>
<protein>
    <submittedName>
        <fullName evidence="2">Uncharacterized protein</fullName>
    </submittedName>
</protein>
<organism evidence="2 3">
    <name type="scientific">Xanthomonas floridensis</name>
    <dbReference type="NCBI Taxonomy" id="1843580"/>
    <lineage>
        <taxon>Bacteria</taxon>
        <taxon>Pseudomonadati</taxon>
        <taxon>Pseudomonadota</taxon>
        <taxon>Gammaproteobacteria</taxon>
        <taxon>Lysobacterales</taxon>
        <taxon>Lysobacteraceae</taxon>
        <taxon>Xanthomonas</taxon>
    </lineage>
</organism>
<dbReference type="RefSeq" id="WP_064508446.1">
    <property type="nucleotide sequence ID" value="NZ_JAYFSN010000015.1"/>
</dbReference>
<reference evidence="2 3" key="1">
    <citation type="submission" date="2016-05" db="EMBL/GenBank/DDBJ databases">
        <title>Pathogenic, phenotypic and molecular characterisation of Xanthomonas nasturtii sp. nov. and Xanthomonas floridensis sp. nov., new species of Xanthomonas associated with watercress production in Florida.</title>
        <authorList>
            <person name="Vicente J.G."/>
            <person name="Rothwell S."/>
            <person name="Holub E.B."/>
            <person name="Studholme D.J."/>
        </authorList>
    </citation>
    <scope>NUCLEOTIDE SEQUENCE [LARGE SCALE GENOMIC DNA]</scope>
    <source>
        <strain evidence="2 3">WHRI 8848</strain>
    </source>
</reference>
<evidence type="ECO:0000313" key="3">
    <source>
        <dbReference type="Proteomes" id="UP000077659"/>
    </source>
</evidence>
<feature type="region of interest" description="Disordered" evidence="1">
    <location>
        <begin position="63"/>
        <end position="90"/>
    </location>
</feature>
<name>A0A1A9MDH8_9XANT</name>
<accession>A0A1A9MDH8</accession>
<dbReference type="STRING" id="1843580.A7D17_15135"/>